<keyword evidence="1 4" id="KW-0963">Cytoplasm</keyword>
<evidence type="ECO:0000256" key="3">
    <source>
        <dbReference type="ARBA" id="ARBA00023315"/>
    </source>
</evidence>
<dbReference type="EC" id="2.3.2.29" evidence="4"/>
<dbReference type="InterPro" id="IPR030700">
    <property type="entry name" value="N-end_Aminoacyl_Trfase"/>
</dbReference>
<reference evidence="8" key="1">
    <citation type="journal article" date="2017" name="Genome Biol. Evol.">
        <title>Comparative Genomic Analysis Identifies a Campylobacter Clade Deficient in Selenium Metabolism.</title>
        <authorList>
            <person name="Miller W.G."/>
            <person name="Yee E."/>
            <person name="Lopes B.S."/>
            <person name="Chapman M.H."/>
            <person name="Huynh S."/>
            <person name="Bono J.L."/>
            <person name="Parker C.T."/>
            <person name="Strachan N.J.C."/>
            <person name="Forbes K.J."/>
        </authorList>
    </citation>
    <scope>NUCLEOTIDE SEQUENCE [LARGE SCALE GENOMIC DNA]</scope>
    <source>
        <strain evidence="8">NCTC 13004</strain>
    </source>
</reference>
<dbReference type="EMBL" id="CP015578">
    <property type="protein sequence ID" value="ARQ97771.1"/>
    <property type="molecule type" value="Genomic_DNA"/>
</dbReference>
<comment type="similarity">
    <text evidence="4">Belongs to the R-transferase family. Bpt subfamily.</text>
</comment>
<dbReference type="PANTHER" id="PTHR21367">
    <property type="entry name" value="ARGININE-TRNA-PROTEIN TRANSFERASE 1"/>
    <property type="match status" value="1"/>
</dbReference>
<comment type="catalytic activity">
    <reaction evidence="4">
        <text>N-terminal L-aspartyl-[protein] + L-leucyl-tRNA(Leu) = N-terminal L-leucyl-L-aspartyl-[protein] + tRNA(Leu) + H(+)</text>
        <dbReference type="Rhea" id="RHEA:50420"/>
        <dbReference type="Rhea" id="RHEA-COMP:9613"/>
        <dbReference type="Rhea" id="RHEA-COMP:9622"/>
        <dbReference type="Rhea" id="RHEA-COMP:12669"/>
        <dbReference type="Rhea" id="RHEA-COMP:12674"/>
        <dbReference type="ChEBI" id="CHEBI:15378"/>
        <dbReference type="ChEBI" id="CHEBI:64720"/>
        <dbReference type="ChEBI" id="CHEBI:78442"/>
        <dbReference type="ChEBI" id="CHEBI:78494"/>
        <dbReference type="ChEBI" id="CHEBI:133042"/>
        <dbReference type="EC" id="2.3.2.29"/>
    </reaction>
</comment>
<dbReference type="HAMAP" id="MF_00689">
    <property type="entry name" value="Bpt"/>
    <property type="match status" value="1"/>
</dbReference>
<dbReference type="Proteomes" id="UP000202031">
    <property type="component" value="Chromosome"/>
</dbReference>
<dbReference type="InterPro" id="IPR017138">
    <property type="entry name" value="Asp_Glu_LeuTrfase"/>
</dbReference>
<dbReference type="RefSeq" id="WP_096017064.1">
    <property type="nucleotide sequence ID" value="NZ_CP015578.1"/>
</dbReference>
<name>A0A1X9SNF2_9BACT</name>
<feature type="domain" description="N-end aminoacyl transferase N-terminal" evidence="5">
    <location>
        <begin position="12"/>
        <end position="80"/>
    </location>
</feature>
<evidence type="ECO:0000313" key="7">
    <source>
        <dbReference type="EMBL" id="ARQ97771.1"/>
    </source>
</evidence>
<protein>
    <recommendedName>
        <fullName evidence="4">Aspartate/glutamate leucyltransferase</fullName>
        <ecNumber evidence="4">2.3.2.29</ecNumber>
    </recommendedName>
</protein>
<dbReference type="SUPFAM" id="SSF55729">
    <property type="entry name" value="Acyl-CoA N-acyltransferases (Nat)"/>
    <property type="match status" value="1"/>
</dbReference>
<dbReference type="GO" id="GO:0004057">
    <property type="term" value="F:arginyl-tRNA--protein transferase activity"/>
    <property type="evidence" value="ECO:0007669"/>
    <property type="project" value="InterPro"/>
</dbReference>
<accession>A0A1X9SNF2</accession>
<dbReference type="Pfam" id="PF04377">
    <property type="entry name" value="ATE_C"/>
    <property type="match status" value="1"/>
</dbReference>
<dbReference type="AlphaFoldDB" id="A0A1X9SNF2"/>
<evidence type="ECO:0000256" key="1">
    <source>
        <dbReference type="ARBA" id="ARBA00022490"/>
    </source>
</evidence>
<dbReference type="Pfam" id="PF04376">
    <property type="entry name" value="ATE_N"/>
    <property type="match status" value="1"/>
</dbReference>
<proteinExistence type="inferred from homology"/>
<evidence type="ECO:0000259" key="6">
    <source>
        <dbReference type="Pfam" id="PF04377"/>
    </source>
</evidence>
<comment type="subcellular location">
    <subcellularLocation>
        <location evidence="4">Cytoplasm</location>
    </subcellularLocation>
</comment>
<comment type="function">
    <text evidence="4">Functions in the N-end rule pathway of protein degradation where it conjugates Leu from its aminoacyl-tRNA to the N-termini of proteins containing an N-terminal aspartate or glutamate.</text>
</comment>
<evidence type="ECO:0000313" key="8">
    <source>
        <dbReference type="Proteomes" id="UP000202031"/>
    </source>
</evidence>
<evidence type="ECO:0000259" key="5">
    <source>
        <dbReference type="Pfam" id="PF04376"/>
    </source>
</evidence>
<comment type="catalytic activity">
    <reaction evidence="4">
        <text>N-terminal L-glutamyl-[protein] + L-leucyl-tRNA(Leu) = N-terminal L-leucyl-L-glutamyl-[protein] + tRNA(Leu) + H(+)</text>
        <dbReference type="Rhea" id="RHEA:50412"/>
        <dbReference type="Rhea" id="RHEA-COMP:9613"/>
        <dbReference type="Rhea" id="RHEA-COMP:9622"/>
        <dbReference type="Rhea" id="RHEA-COMP:12664"/>
        <dbReference type="Rhea" id="RHEA-COMP:12668"/>
        <dbReference type="ChEBI" id="CHEBI:15378"/>
        <dbReference type="ChEBI" id="CHEBI:64721"/>
        <dbReference type="ChEBI" id="CHEBI:78442"/>
        <dbReference type="ChEBI" id="CHEBI:78494"/>
        <dbReference type="ChEBI" id="CHEBI:133041"/>
        <dbReference type="EC" id="2.3.2.29"/>
    </reaction>
</comment>
<dbReference type="NCBIfam" id="NF002344">
    <property type="entry name" value="PRK01305.2-1"/>
    <property type="match status" value="1"/>
</dbReference>
<reference evidence="8" key="2">
    <citation type="journal article" date="2017" name="Genome Biol. Evol.">
        <title>Comparative genomic analysis identifies a Campylobacter clade deficient in selenium metabolism.</title>
        <authorList>
            <person name="Miller W.G."/>
            <person name="Yee E."/>
            <person name="Lopes B.S."/>
            <person name="Chapman M.H."/>
            <person name="Huynh S."/>
            <person name="Bono J.L."/>
            <person name="Parker C.T."/>
            <person name="Strachan N.J.C."/>
            <person name="Forbes K.J."/>
        </authorList>
    </citation>
    <scope>NUCLEOTIDE SEQUENCE [LARGE SCALE GENOMIC DNA]</scope>
    <source>
        <strain evidence="8">NCTC 13004</strain>
    </source>
</reference>
<evidence type="ECO:0000256" key="4">
    <source>
        <dbReference type="HAMAP-Rule" id="MF_00689"/>
    </source>
</evidence>
<dbReference type="PANTHER" id="PTHR21367:SF1">
    <property type="entry name" value="ARGINYL-TRNA--PROTEIN TRANSFERASE 1"/>
    <property type="match status" value="1"/>
</dbReference>
<dbReference type="InterPro" id="IPR007471">
    <property type="entry name" value="N-end_Aminoacyl_Trfase_N"/>
</dbReference>
<organism evidence="7 8">
    <name type="scientific">Campylobacter lanienae NCTC 13004</name>
    <dbReference type="NCBI Taxonomy" id="1031753"/>
    <lineage>
        <taxon>Bacteria</taxon>
        <taxon>Pseudomonadati</taxon>
        <taxon>Campylobacterota</taxon>
        <taxon>Epsilonproteobacteria</taxon>
        <taxon>Campylobacterales</taxon>
        <taxon>Campylobacteraceae</taxon>
        <taxon>Campylobacter</taxon>
    </lineage>
</organism>
<feature type="domain" description="N-end rule aminoacyl transferase C-terminal" evidence="6">
    <location>
        <begin position="103"/>
        <end position="226"/>
    </location>
</feature>
<dbReference type="GeneID" id="46921505"/>
<dbReference type="InterPro" id="IPR016181">
    <property type="entry name" value="Acyl_CoA_acyltransferase"/>
</dbReference>
<dbReference type="InterPro" id="IPR007472">
    <property type="entry name" value="N-end_Aminoacyl_Trfase_C"/>
</dbReference>
<dbReference type="GO" id="GO:0005737">
    <property type="term" value="C:cytoplasm"/>
    <property type="evidence" value="ECO:0007669"/>
    <property type="project" value="UniProtKB-SubCell"/>
</dbReference>
<evidence type="ECO:0000256" key="2">
    <source>
        <dbReference type="ARBA" id="ARBA00022679"/>
    </source>
</evidence>
<sequence length="241" mass="28478">MTEIEFSTLDTPCAYLAGKRSRSSYKYIFDASFAYNSTLVEHGYRRFGKYFSKPICDGCSECKSLRIDAEKFKFTKSLRRVISKNNKANIEVIIVRPHISNNHIKLYEKYHKFMQNKRGWEFHPMSYERYYSVYVEGAGEFGFEVDYYDGDRLICVDLIDITLDGISSIYCFWDTDYSYLSLGKYSLLNQILLAKSYKLPWIYLGFYVKGCESLEYKSDYKPYQILQDYSELDELAVWLDD</sequence>
<dbReference type="GO" id="GO:0008914">
    <property type="term" value="F:leucyl-tRNA--protein transferase activity"/>
    <property type="evidence" value="ECO:0007669"/>
    <property type="project" value="UniProtKB-UniRule"/>
</dbReference>
<dbReference type="KEGG" id="clx:CLAN_1034"/>
<dbReference type="PIRSF" id="PIRSF037208">
    <property type="entry name" value="ATE_pro_prd"/>
    <property type="match status" value="1"/>
</dbReference>
<keyword evidence="2 4" id="KW-0808">Transferase</keyword>
<keyword evidence="3 4" id="KW-0012">Acyltransferase</keyword>
<dbReference type="GO" id="GO:0071596">
    <property type="term" value="P:ubiquitin-dependent protein catabolic process via the N-end rule pathway"/>
    <property type="evidence" value="ECO:0007669"/>
    <property type="project" value="InterPro"/>
</dbReference>
<gene>
    <name evidence="7" type="primary">ate</name>
    <name evidence="4" type="synonym">bpt</name>
    <name evidence="7" type="ORF">CLAN_1034</name>
</gene>